<keyword evidence="5" id="KW-0520">NAD</keyword>
<feature type="compositionally biased region" description="Low complexity" evidence="7">
    <location>
        <begin position="54"/>
        <end position="78"/>
    </location>
</feature>
<dbReference type="PANTHER" id="PTHR12684:SF2">
    <property type="entry name" value="TRNA 2'-PHOSPHOTRANSFERASE 1"/>
    <property type="match status" value="1"/>
</dbReference>
<feature type="compositionally biased region" description="Low complexity" evidence="7">
    <location>
        <begin position="1"/>
        <end position="26"/>
    </location>
</feature>
<evidence type="ECO:0000256" key="4">
    <source>
        <dbReference type="ARBA" id="ARBA00022679"/>
    </source>
</evidence>
<dbReference type="EC" id="2.7.1.160" evidence="3"/>
<gene>
    <name evidence="8" type="ORF">FA09DRAFT_311863</name>
</gene>
<dbReference type="Pfam" id="PF01885">
    <property type="entry name" value="PTS_2-RNA"/>
    <property type="match status" value="1"/>
</dbReference>
<evidence type="ECO:0000256" key="5">
    <source>
        <dbReference type="ARBA" id="ARBA00023027"/>
    </source>
</evidence>
<evidence type="ECO:0000256" key="7">
    <source>
        <dbReference type="SAM" id="MobiDB-lite"/>
    </source>
</evidence>
<dbReference type="OrthoDB" id="419694at2759"/>
<dbReference type="InterPro" id="IPR042081">
    <property type="entry name" value="RNA_2'-PTrans_C"/>
</dbReference>
<keyword evidence="4" id="KW-0808">Transferase</keyword>
<dbReference type="Gene3D" id="1.10.10.970">
    <property type="entry name" value="RNA 2'-phosphotransferase, Tpt1/KptA family, N-terminal domain"/>
    <property type="match status" value="1"/>
</dbReference>
<name>A0A316Z670_9BASI</name>
<evidence type="ECO:0000256" key="2">
    <source>
        <dbReference type="ARBA" id="ARBA00009836"/>
    </source>
</evidence>
<dbReference type="Gene3D" id="3.20.170.30">
    <property type="match status" value="1"/>
</dbReference>
<evidence type="ECO:0000256" key="1">
    <source>
        <dbReference type="ARBA" id="ARBA00003343"/>
    </source>
</evidence>
<dbReference type="GO" id="GO:0006388">
    <property type="term" value="P:tRNA splicing, via endonucleolytic cleavage and ligation"/>
    <property type="evidence" value="ECO:0007669"/>
    <property type="project" value="TreeGrafter"/>
</dbReference>
<proteinExistence type="inferred from homology"/>
<dbReference type="AlphaFoldDB" id="A0A316Z670"/>
<dbReference type="STRING" id="58919.A0A316Z670"/>
<feature type="region of interest" description="Disordered" evidence="7">
    <location>
        <begin position="1"/>
        <end position="40"/>
    </location>
</feature>
<dbReference type="EMBL" id="KZ819303">
    <property type="protein sequence ID" value="PWN95633.1"/>
    <property type="molecule type" value="Genomic_DNA"/>
</dbReference>
<comment type="catalytic activity">
    <reaction evidence="6">
        <text>2'-phospho-[ligated tRNA] + NAD(+) = mature tRNA + ADP-alpha-D-ribose 1'',2''-cyclic phosphate + nicotinamide</text>
        <dbReference type="Rhea" id="RHEA:23324"/>
        <dbReference type="Rhea" id="RHEA-COMP:11106"/>
        <dbReference type="Rhea" id="RHEA-COMP:11107"/>
        <dbReference type="ChEBI" id="CHEBI:17154"/>
        <dbReference type="ChEBI" id="CHEBI:57540"/>
        <dbReference type="ChEBI" id="CHEBI:76596"/>
        <dbReference type="ChEBI" id="CHEBI:82883"/>
        <dbReference type="ChEBI" id="CHEBI:85027"/>
        <dbReference type="EC" id="2.7.1.160"/>
    </reaction>
</comment>
<sequence length="331" mass="33959">MSSPPTLASLSLAEPAAAASPEAASAPRPPPSRAANQAAKAAIKAAAKAKAAARAAGTLPAAEAGASGSSSGKTAAKAPRGPRGVVSPVEGLSRALAYLLRHGLEKESLPLRADGFVPLAAILARPRVARLDMGDGRAPTAQDVREVVDGNEKKRFELKDLDGEECIRAVQGHSVASVQDLDMVSLTLDNIADLRKLTHKGDPATDADSGVSGALDVEVLHGTTAAAWDAIRSSGGLSRMKRNHIHLAAGRPGSGIISGMRTSSPLIVHIDMHRALAAEVPFFVASNGAVLTPGVGESGVLPLEYVTHVEDRQGTKIWERTDAAAPPPDAS</sequence>
<keyword evidence="9" id="KW-1185">Reference proteome</keyword>
<reference evidence="8 9" key="1">
    <citation type="journal article" date="2018" name="Mol. Biol. Evol.">
        <title>Broad Genomic Sampling Reveals a Smut Pathogenic Ancestry of the Fungal Clade Ustilaginomycotina.</title>
        <authorList>
            <person name="Kijpornyongpan T."/>
            <person name="Mondo S.J."/>
            <person name="Barry K."/>
            <person name="Sandor L."/>
            <person name="Lee J."/>
            <person name="Lipzen A."/>
            <person name="Pangilinan J."/>
            <person name="LaButti K."/>
            <person name="Hainaut M."/>
            <person name="Henrissat B."/>
            <person name="Grigoriev I.V."/>
            <person name="Spatafora J.W."/>
            <person name="Aime M.C."/>
        </authorList>
    </citation>
    <scope>NUCLEOTIDE SEQUENCE [LARGE SCALE GENOMIC DNA]</scope>
    <source>
        <strain evidence="8 9">MCA 4186</strain>
    </source>
</reference>
<dbReference type="SUPFAM" id="SSF56399">
    <property type="entry name" value="ADP-ribosylation"/>
    <property type="match status" value="1"/>
</dbReference>
<dbReference type="GO" id="GO:0000215">
    <property type="term" value="F:tRNA 2'-phosphotransferase activity"/>
    <property type="evidence" value="ECO:0007669"/>
    <property type="project" value="UniProtKB-EC"/>
</dbReference>
<dbReference type="PANTHER" id="PTHR12684">
    <property type="entry name" value="PUTATIVE PHOSPHOTRANSFERASE"/>
    <property type="match status" value="1"/>
</dbReference>
<comment type="function">
    <text evidence="1">Catalyzes the last step of tRNA splicing, the transfer of the splice junction 2'-phosphate from ligated tRNA to NAD to produce ADP-ribose 1''-2'' cyclic phosphate.</text>
</comment>
<accession>A0A316Z670</accession>
<dbReference type="Proteomes" id="UP000245946">
    <property type="component" value="Unassembled WGS sequence"/>
</dbReference>
<organism evidence="8 9">
    <name type="scientific">Tilletiopsis washingtonensis</name>
    <dbReference type="NCBI Taxonomy" id="58919"/>
    <lineage>
        <taxon>Eukaryota</taxon>
        <taxon>Fungi</taxon>
        <taxon>Dikarya</taxon>
        <taxon>Basidiomycota</taxon>
        <taxon>Ustilaginomycotina</taxon>
        <taxon>Exobasidiomycetes</taxon>
        <taxon>Entylomatales</taxon>
        <taxon>Entylomatales incertae sedis</taxon>
        <taxon>Tilletiopsis</taxon>
    </lineage>
</organism>
<protein>
    <recommendedName>
        <fullName evidence="3">2'-phosphotransferase</fullName>
        <ecNumber evidence="3">2.7.1.160</ecNumber>
    </recommendedName>
</protein>
<comment type="similarity">
    <text evidence="2">Belongs to the KptA/TPT1 family.</text>
</comment>
<evidence type="ECO:0000313" key="8">
    <source>
        <dbReference type="EMBL" id="PWN95633.1"/>
    </source>
</evidence>
<evidence type="ECO:0000256" key="3">
    <source>
        <dbReference type="ARBA" id="ARBA00012007"/>
    </source>
</evidence>
<evidence type="ECO:0000313" key="9">
    <source>
        <dbReference type="Proteomes" id="UP000245946"/>
    </source>
</evidence>
<feature type="region of interest" description="Disordered" evidence="7">
    <location>
        <begin position="54"/>
        <end position="86"/>
    </location>
</feature>
<evidence type="ECO:0000256" key="6">
    <source>
        <dbReference type="ARBA" id="ARBA00047949"/>
    </source>
</evidence>
<dbReference type="RefSeq" id="XP_025595912.1">
    <property type="nucleotide sequence ID" value="XM_025740677.1"/>
</dbReference>
<dbReference type="GeneID" id="37268223"/>
<dbReference type="InterPro" id="IPR002745">
    <property type="entry name" value="Ptrans_KptA/Tpt1"/>
</dbReference>
<dbReference type="InterPro" id="IPR042080">
    <property type="entry name" value="RNA_2'-PTrans_N"/>
</dbReference>